<evidence type="ECO:0000256" key="2">
    <source>
        <dbReference type="ARBA" id="ARBA00022649"/>
    </source>
</evidence>
<dbReference type="AlphaFoldDB" id="B7JVD4"/>
<evidence type="ECO:0000256" key="8">
    <source>
        <dbReference type="ARBA" id="ARBA00022842"/>
    </source>
</evidence>
<evidence type="ECO:0000256" key="3">
    <source>
        <dbReference type="ARBA" id="ARBA00022679"/>
    </source>
</evidence>
<accession>B7JVD4</accession>
<protein>
    <submittedName>
        <fullName evidence="11">DNA polymerase beta domain protein region</fullName>
    </submittedName>
</protein>
<evidence type="ECO:0000313" key="11">
    <source>
        <dbReference type="EMBL" id="ACK68267.1"/>
    </source>
</evidence>
<evidence type="ECO:0000256" key="9">
    <source>
        <dbReference type="ARBA" id="ARBA00038276"/>
    </source>
</evidence>
<evidence type="ECO:0000313" key="12">
    <source>
        <dbReference type="Proteomes" id="UP000008204"/>
    </source>
</evidence>
<dbReference type="EMBL" id="CP001287">
    <property type="protein sequence ID" value="ACK68267.1"/>
    <property type="molecule type" value="Genomic_DNA"/>
</dbReference>
<organism evidence="11 12">
    <name type="scientific">Rippkaea orientalis (strain PCC 8801 / RF-1)</name>
    <name type="common">Cyanothece sp. (strain PCC 8801)</name>
    <dbReference type="NCBI Taxonomy" id="41431"/>
    <lineage>
        <taxon>Bacteria</taxon>
        <taxon>Bacillati</taxon>
        <taxon>Cyanobacteriota</taxon>
        <taxon>Cyanophyceae</taxon>
        <taxon>Oscillatoriophycideae</taxon>
        <taxon>Chroococcales</taxon>
        <taxon>Aphanothecaceae</taxon>
        <taxon>Rippkaea</taxon>
        <taxon>Rippkaea orientalis</taxon>
    </lineage>
</organism>
<keyword evidence="8" id="KW-0460">Magnesium</keyword>
<name>B7JVD4_RIPO1</name>
<dbReference type="Proteomes" id="UP000008204">
    <property type="component" value="Chromosome"/>
</dbReference>
<dbReference type="Pfam" id="PF01909">
    <property type="entry name" value="NTP_transf_2"/>
    <property type="match status" value="1"/>
</dbReference>
<dbReference type="HOGENOM" id="CLU_130257_4_1_3"/>
<dbReference type="RefSeq" id="WP_015957395.1">
    <property type="nucleotide sequence ID" value="NC_011726.1"/>
</dbReference>
<dbReference type="InterPro" id="IPR002934">
    <property type="entry name" value="Polymerase_NTP_transf_dom"/>
</dbReference>
<keyword evidence="7" id="KW-0067">ATP-binding</keyword>
<dbReference type="InterPro" id="IPR052038">
    <property type="entry name" value="Type-VII_TA_antitoxin"/>
</dbReference>
<comment type="cofactor">
    <cofactor evidence="1">
        <name>Mg(2+)</name>
        <dbReference type="ChEBI" id="CHEBI:18420"/>
    </cofactor>
</comment>
<reference evidence="12" key="1">
    <citation type="journal article" date="2011" name="MBio">
        <title>Novel metabolic attributes of the genus Cyanothece, comprising a group of unicellular nitrogen-fixing Cyanobacteria.</title>
        <authorList>
            <person name="Bandyopadhyay A."/>
            <person name="Elvitigala T."/>
            <person name="Welsh E."/>
            <person name="Stockel J."/>
            <person name="Liberton M."/>
            <person name="Min H."/>
            <person name="Sherman L.A."/>
            <person name="Pakrasi H.B."/>
        </authorList>
    </citation>
    <scope>NUCLEOTIDE SEQUENCE [LARGE SCALE GENOMIC DNA]</scope>
    <source>
        <strain evidence="12">PCC 8801</strain>
    </source>
</reference>
<keyword evidence="4" id="KW-0548">Nucleotidyltransferase</keyword>
<dbReference type="CDD" id="cd05403">
    <property type="entry name" value="NT_KNTase_like"/>
    <property type="match status" value="1"/>
</dbReference>
<keyword evidence="2" id="KW-1277">Toxin-antitoxin system</keyword>
<dbReference type="OrthoDB" id="428157at2"/>
<dbReference type="GO" id="GO:0046872">
    <property type="term" value="F:metal ion binding"/>
    <property type="evidence" value="ECO:0007669"/>
    <property type="project" value="UniProtKB-KW"/>
</dbReference>
<feature type="domain" description="Polymerase nucleotidyl transferase" evidence="10">
    <location>
        <begin position="18"/>
        <end position="101"/>
    </location>
</feature>
<gene>
    <name evidence="11" type="ordered locus">PCC8801_4345</name>
</gene>
<evidence type="ECO:0000256" key="5">
    <source>
        <dbReference type="ARBA" id="ARBA00022723"/>
    </source>
</evidence>
<evidence type="ECO:0000256" key="6">
    <source>
        <dbReference type="ARBA" id="ARBA00022741"/>
    </source>
</evidence>
<dbReference type="eggNOG" id="COG1669">
    <property type="taxonomic scope" value="Bacteria"/>
</dbReference>
<dbReference type="KEGG" id="cyp:PCC8801_4345"/>
<dbReference type="Gene3D" id="3.30.460.10">
    <property type="entry name" value="Beta Polymerase, domain 2"/>
    <property type="match status" value="1"/>
</dbReference>
<keyword evidence="5" id="KW-0479">Metal-binding</keyword>
<dbReference type="SUPFAM" id="SSF81301">
    <property type="entry name" value="Nucleotidyltransferase"/>
    <property type="match status" value="1"/>
</dbReference>
<evidence type="ECO:0000256" key="7">
    <source>
        <dbReference type="ARBA" id="ARBA00022840"/>
    </source>
</evidence>
<proteinExistence type="inferred from homology"/>
<dbReference type="STRING" id="41431.PCC8801_4345"/>
<sequence>MLTKLDKKIEQRLGLSEKQIAEFCQQWGIIELSLLGSVFGDQFHVDSDIDILIRFRPNTPQGLLTLAQIKHDLENRIGRTVDIAIKQSVENSENPIRRDQILKTSQVIYAQR</sequence>
<evidence type="ECO:0000259" key="10">
    <source>
        <dbReference type="Pfam" id="PF01909"/>
    </source>
</evidence>
<dbReference type="GO" id="GO:0016779">
    <property type="term" value="F:nucleotidyltransferase activity"/>
    <property type="evidence" value="ECO:0007669"/>
    <property type="project" value="UniProtKB-KW"/>
</dbReference>
<evidence type="ECO:0000256" key="4">
    <source>
        <dbReference type="ARBA" id="ARBA00022695"/>
    </source>
</evidence>
<dbReference type="GO" id="GO:0005524">
    <property type="term" value="F:ATP binding"/>
    <property type="evidence" value="ECO:0007669"/>
    <property type="project" value="UniProtKB-KW"/>
</dbReference>
<keyword evidence="6" id="KW-0547">Nucleotide-binding</keyword>
<dbReference type="PANTHER" id="PTHR33571:SF12">
    <property type="entry name" value="BSL3053 PROTEIN"/>
    <property type="match status" value="1"/>
</dbReference>
<evidence type="ECO:0000256" key="1">
    <source>
        <dbReference type="ARBA" id="ARBA00001946"/>
    </source>
</evidence>
<keyword evidence="12" id="KW-1185">Reference proteome</keyword>
<comment type="similarity">
    <text evidence="9">Belongs to the MntA antitoxin family.</text>
</comment>
<keyword evidence="3" id="KW-0808">Transferase</keyword>
<dbReference type="PANTHER" id="PTHR33571">
    <property type="entry name" value="SSL8005 PROTEIN"/>
    <property type="match status" value="1"/>
</dbReference>
<dbReference type="InterPro" id="IPR043519">
    <property type="entry name" value="NT_sf"/>
</dbReference>